<reference evidence="4" key="1">
    <citation type="journal article" date="2017" name="Nat. Ecol. Evol.">
        <title>Genome expansion and lineage-specific genetic innovations in the forest pathogenic fungi Armillaria.</title>
        <authorList>
            <person name="Sipos G."/>
            <person name="Prasanna A.N."/>
            <person name="Walter M.C."/>
            <person name="O'Connor E."/>
            <person name="Balint B."/>
            <person name="Krizsan K."/>
            <person name="Kiss B."/>
            <person name="Hess J."/>
            <person name="Varga T."/>
            <person name="Slot J."/>
            <person name="Riley R."/>
            <person name="Boka B."/>
            <person name="Rigling D."/>
            <person name="Barry K."/>
            <person name="Lee J."/>
            <person name="Mihaltcheva S."/>
            <person name="LaButti K."/>
            <person name="Lipzen A."/>
            <person name="Waldron R."/>
            <person name="Moloney N.M."/>
            <person name="Sperisen C."/>
            <person name="Kredics L."/>
            <person name="Vagvoelgyi C."/>
            <person name="Patrignani A."/>
            <person name="Fitzpatrick D."/>
            <person name="Nagy I."/>
            <person name="Doyle S."/>
            <person name="Anderson J.B."/>
            <person name="Grigoriev I.V."/>
            <person name="Gueldener U."/>
            <person name="Muensterkoetter M."/>
            <person name="Nagy L.G."/>
        </authorList>
    </citation>
    <scope>NUCLEOTIDE SEQUENCE [LARGE SCALE GENOMIC DNA]</scope>
    <source>
        <strain evidence="4">Ar21-2</strain>
    </source>
</reference>
<organism evidence="3 4">
    <name type="scientific">Armillaria gallica</name>
    <name type="common">Bulbous honey fungus</name>
    <name type="synonym">Armillaria bulbosa</name>
    <dbReference type="NCBI Taxonomy" id="47427"/>
    <lineage>
        <taxon>Eukaryota</taxon>
        <taxon>Fungi</taxon>
        <taxon>Dikarya</taxon>
        <taxon>Basidiomycota</taxon>
        <taxon>Agaricomycotina</taxon>
        <taxon>Agaricomycetes</taxon>
        <taxon>Agaricomycetidae</taxon>
        <taxon>Agaricales</taxon>
        <taxon>Marasmiineae</taxon>
        <taxon>Physalacriaceae</taxon>
        <taxon>Armillaria</taxon>
    </lineage>
</organism>
<dbReference type="EMBL" id="KZ293759">
    <property type="protein sequence ID" value="PBK79821.1"/>
    <property type="molecule type" value="Genomic_DNA"/>
</dbReference>
<gene>
    <name evidence="3" type="ORF">ARMGADRAFT_1092784</name>
</gene>
<feature type="region of interest" description="Disordered" evidence="1">
    <location>
        <begin position="119"/>
        <end position="171"/>
    </location>
</feature>
<dbReference type="Proteomes" id="UP000217790">
    <property type="component" value="Unassembled WGS sequence"/>
</dbReference>
<accession>A0A2H3C9R8</accession>
<dbReference type="AlphaFoldDB" id="A0A2H3C9R8"/>
<dbReference type="InParanoid" id="A0A2H3C9R8"/>
<keyword evidence="4" id="KW-1185">Reference proteome</keyword>
<proteinExistence type="predicted"/>
<name>A0A2H3C9R8_ARMGA</name>
<evidence type="ECO:0000313" key="4">
    <source>
        <dbReference type="Proteomes" id="UP000217790"/>
    </source>
</evidence>
<protein>
    <submittedName>
        <fullName evidence="3">Uncharacterized protein</fullName>
    </submittedName>
</protein>
<evidence type="ECO:0000256" key="2">
    <source>
        <dbReference type="SAM" id="Phobius"/>
    </source>
</evidence>
<keyword evidence="2" id="KW-1133">Transmembrane helix</keyword>
<evidence type="ECO:0000256" key="1">
    <source>
        <dbReference type="SAM" id="MobiDB-lite"/>
    </source>
</evidence>
<feature type="transmembrane region" description="Helical" evidence="2">
    <location>
        <begin position="66"/>
        <end position="90"/>
    </location>
</feature>
<evidence type="ECO:0000313" key="3">
    <source>
        <dbReference type="EMBL" id="PBK79821.1"/>
    </source>
</evidence>
<feature type="compositionally biased region" description="Polar residues" evidence="1">
    <location>
        <begin position="146"/>
        <end position="157"/>
    </location>
</feature>
<keyword evidence="2" id="KW-0812">Transmembrane</keyword>
<keyword evidence="2" id="KW-0472">Membrane</keyword>
<sequence>MDGSFLINSLSKDSSSFDSFLDKRVPRSSVHQAEQYPDILDRVGDSIVCLHMVRSNLCFLLSSNGIYIMLGMLTQLTAIYPTLIITLVCVRVTLDVAIETFEQTRLTYHFVAASGPRRHPSIPMPLKDDRDQPAGKLPNTAGIRTPETSSSASTVNINPEEEPYSGSSTQV</sequence>